<name>A0ABV2GP62_9HYPH</name>
<sequence length="39" mass="4321">MRLTLFFSVTLPARRDVADNSLAAFVHCDVLLAARAVFL</sequence>
<comment type="caution">
    <text evidence="1">The sequence shown here is derived from an EMBL/GenBank/DDBJ whole genome shotgun (WGS) entry which is preliminary data.</text>
</comment>
<reference evidence="1 2" key="1">
    <citation type="submission" date="2024-06" db="EMBL/GenBank/DDBJ databases">
        <title>Genomic Encyclopedia of Type Strains, Phase IV (KMG-IV): sequencing the most valuable type-strain genomes for metagenomic binning, comparative biology and taxonomic classification.</title>
        <authorList>
            <person name="Goeker M."/>
        </authorList>
    </citation>
    <scope>NUCLEOTIDE SEQUENCE [LARGE SCALE GENOMIC DNA]</scope>
    <source>
        <strain evidence="1 2">DSM 100022</strain>
    </source>
</reference>
<organism evidence="1 2">
    <name type="scientific">Mesorhizobium robiniae</name>
    <dbReference type="NCBI Taxonomy" id="559315"/>
    <lineage>
        <taxon>Bacteria</taxon>
        <taxon>Pseudomonadati</taxon>
        <taxon>Pseudomonadota</taxon>
        <taxon>Alphaproteobacteria</taxon>
        <taxon>Hyphomicrobiales</taxon>
        <taxon>Phyllobacteriaceae</taxon>
        <taxon>Mesorhizobium</taxon>
    </lineage>
</organism>
<protein>
    <submittedName>
        <fullName evidence="1">Uncharacterized protein</fullName>
    </submittedName>
</protein>
<evidence type="ECO:0000313" key="1">
    <source>
        <dbReference type="EMBL" id="MET3579877.1"/>
    </source>
</evidence>
<gene>
    <name evidence="1" type="ORF">ABID19_002908</name>
</gene>
<proteinExistence type="predicted"/>
<keyword evidence="2" id="KW-1185">Reference proteome</keyword>
<dbReference type="EMBL" id="JBEPMC010000004">
    <property type="protein sequence ID" value="MET3579877.1"/>
    <property type="molecule type" value="Genomic_DNA"/>
</dbReference>
<evidence type="ECO:0000313" key="2">
    <source>
        <dbReference type="Proteomes" id="UP001549204"/>
    </source>
</evidence>
<accession>A0ABV2GP62</accession>
<dbReference type="Proteomes" id="UP001549204">
    <property type="component" value="Unassembled WGS sequence"/>
</dbReference>